<dbReference type="InterPro" id="IPR011547">
    <property type="entry name" value="SLC26A/SulP_dom"/>
</dbReference>
<dbReference type="GO" id="GO:0016020">
    <property type="term" value="C:membrane"/>
    <property type="evidence" value="ECO:0007669"/>
    <property type="project" value="UniProtKB-SubCell"/>
</dbReference>
<dbReference type="AlphaFoldDB" id="Q3SHA8"/>
<feature type="transmembrane region" description="Helical" evidence="5">
    <location>
        <begin position="212"/>
        <end position="231"/>
    </location>
</feature>
<feature type="transmembrane region" description="Helical" evidence="5">
    <location>
        <begin position="81"/>
        <end position="101"/>
    </location>
</feature>
<dbReference type="Pfam" id="PF00916">
    <property type="entry name" value="Sulfate_transp"/>
    <property type="match status" value="1"/>
</dbReference>
<dbReference type="Proteomes" id="UP000008291">
    <property type="component" value="Chromosome"/>
</dbReference>
<dbReference type="STRING" id="292415.Tbd_2028"/>
<protein>
    <submittedName>
        <fullName evidence="7">Probable high affinity sulfate transporter (SulP)</fullName>
    </submittedName>
</protein>
<dbReference type="CDD" id="cd07042">
    <property type="entry name" value="STAS_SulP_like_sulfate_transporter"/>
    <property type="match status" value="1"/>
</dbReference>
<keyword evidence="4 5" id="KW-0472">Membrane</keyword>
<dbReference type="Pfam" id="PF01740">
    <property type="entry name" value="STAS"/>
    <property type="match status" value="1"/>
</dbReference>
<evidence type="ECO:0000256" key="2">
    <source>
        <dbReference type="ARBA" id="ARBA00022692"/>
    </source>
</evidence>
<keyword evidence="3 5" id="KW-1133">Transmembrane helix</keyword>
<feature type="domain" description="STAS" evidence="6">
    <location>
        <begin position="453"/>
        <end position="567"/>
    </location>
</feature>
<organism evidence="7 8">
    <name type="scientific">Thiobacillus denitrificans (strain ATCC 25259 / T1)</name>
    <dbReference type="NCBI Taxonomy" id="292415"/>
    <lineage>
        <taxon>Bacteria</taxon>
        <taxon>Pseudomonadati</taxon>
        <taxon>Pseudomonadota</taxon>
        <taxon>Betaproteobacteria</taxon>
        <taxon>Nitrosomonadales</taxon>
        <taxon>Thiobacillaceae</taxon>
        <taxon>Thiobacillus</taxon>
    </lineage>
</organism>
<feature type="transmembrane region" description="Helical" evidence="5">
    <location>
        <begin position="34"/>
        <end position="54"/>
    </location>
</feature>
<feature type="transmembrane region" description="Helical" evidence="5">
    <location>
        <begin position="137"/>
        <end position="159"/>
    </location>
</feature>
<dbReference type="EMBL" id="CP000116">
    <property type="protein sequence ID" value="AAZ97981.1"/>
    <property type="molecule type" value="Genomic_DNA"/>
</dbReference>
<keyword evidence="2 5" id="KW-0812">Transmembrane</keyword>
<dbReference type="GO" id="GO:0055085">
    <property type="term" value="P:transmembrane transport"/>
    <property type="evidence" value="ECO:0007669"/>
    <property type="project" value="InterPro"/>
</dbReference>
<dbReference type="HOGENOM" id="CLU_003182_13_1_4"/>
<evidence type="ECO:0000256" key="5">
    <source>
        <dbReference type="SAM" id="Phobius"/>
    </source>
</evidence>
<accession>Q3SHA8</accession>
<gene>
    <name evidence="7" type="ordered locus">Tbd_2028</name>
</gene>
<comment type="subcellular location">
    <subcellularLocation>
        <location evidence="1">Membrane</location>
        <topology evidence="1">Multi-pass membrane protein</topology>
    </subcellularLocation>
</comment>
<dbReference type="Gene3D" id="3.30.750.24">
    <property type="entry name" value="STAS domain"/>
    <property type="match status" value="1"/>
</dbReference>
<keyword evidence="8" id="KW-1185">Reference proteome</keyword>
<feature type="transmembrane region" description="Helical" evidence="5">
    <location>
        <begin position="187"/>
        <end position="205"/>
    </location>
</feature>
<dbReference type="OrthoDB" id="9769739at2"/>
<dbReference type="eggNOG" id="COG0659">
    <property type="taxonomic scope" value="Bacteria"/>
</dbReference>
<proteinExistence type="predicted"/>
<dbReference type="PROSITE" id="PS50801">
    <property type="entry name" value="STAS"/>
    <property type="match status" value="1"/>
</dbReference>
<feature type="transmembrane region" description="Helical" evidence="5">
    <location>
        <begin position="366"/>
        <end position="384"/>
    </location>
</feature>
<dbReference type="SUPFAM" id="SSF52091">
    <property type="entry name" value="SpoIIaa-like"/>
    <property type="match status" value="1"/>
</dbReference>
<dbReference type="RefSeq" id="WP_011312540.1">
    <property type="nucleotide sequence ID" value="NC_007404.1"/>
</dbReference>
<dbReference type="KEGG" id="tbd:Tbd_2028"/>
<sequence length="620" mass="66624">MIDLKACPLWLYRLLPFLRWWPNVTAHTFKADSVAALTGALIVLPQAVAFATIAGLPPEYGLYAAMVPAVVAALWGSSWHLVSGPTTAISIVVFAAISPLAEPGSPQFVTLVLTLTFLAGAIQLAMGLARLGGLVNFISHTVIIGFTAGAAILIAASQIKNFFGLDMPRGAHFHEVLIHFGSHLTDIQPWVATVGAATLAAGILARRYLPKLPYMIVAMVVGSVTAAVLNARLGQEATGILTVGALAASFPPLSMPDFSLTAIKQTIFPATIIAVLALTEAVAIARSVATRSDQRIDSNQEFVGQGLSNLAGSFFSGYASSGSFNRSGVNYASGAKTPLAAAMSALFLLLIVLLVAPLAAYLPVPSMAAILFIVAWSLIDFHHIGEIVKRHKRERVVLALTFVGTLVDLEKGIFLGILVSLLFYLYRTSQPSIRELVPDPAELRNPRRKFVAKTPDTATCPQMPILRVEGSIFFGAVEHVQRHFRNVDEADPDKKNLLITARAIGFIDLAGAEMLAKESNRRRKLGGNLYLVGVQPDFCEMLRRSGQVDTVGEDQIFRHKGEALQAIYPRLDNEICRRCTARIFDECHVALPDGTPRAVADQREAEAALARLHAQGATAS</sequence>
<dbReference type="InterPro" id="IPR036513">
    <property type="entry name" value="STAS_dom_sf"/>
</dbReference>
<evidence type="ECO:0000256" key="1">
    <source>
        <dbReference type="ARBA" id="ARBA00004141"/>
    </source>
</evidence>
<evidence type="ECO:0000256" key="4">
    <source>
        <dbReference type="ARBA" id="ARBA00023136"/>
    </source>
</evidence>
<evidence type="ECO:0000259" key="6">
    <source>
        <dbReference type="PROSITE" id="PS50801"/>
    </source>
</evidence>
<reference evidence="7 8" key="1">
    <citation type="journal article" date="2006" name="J. Bacteriol.">
        <title>The genome sequence of the obligately chemolithoautotrophic, facultatively anaerobic bacterium Thiobacillus denitrificans.</title>
        <authorList>
            <person name="Beller H.R."/>
            <person name="Chain P.S."/>
            <person name="Letain T.E."/>
            <person name="Chakicherla A."/>
            <person name="Larimer F.W."/>
            <person name="Richardson P.M."/>
            <person name="Coleman M.A."/>
            <person name="Wood A.P."/>
            <person name="Kelly D.P."/>
        </authorList>
    </citation>
    <scope>NUCLEOTIDE SEQUENCE [LARGE SCALE GENOMIC DNA]</scope>
    <source>
        <strain evidence="7 8">ATCC 25259</strain>
    </source>
</reference>
<feature type="transmembrane region" description="Helical" evidence="5">
    <location>
        <begin position="107"/>
        <end position="125"/>
    </location>
</feature>
<dbReference type="PANTHER" id="PTHR11814">
    <property type="entry name" value="SULFATE TRANSPORTER"/>
    <property type="match status" value="1"/>
</dbReference>
<evidence type="ECO:0000256" key="3">
    <source>
        <dbReference type="ARBA" id="ARBA00022989"/>
    </source>
</evidence>
<evidence type="ECO:0000313" key="7">
    <source>
        <dbReference type="EMBL" id="AAZ97981.1"/>
    </source>
</evidence>
<name>Q3SHA8_THIDA</name>
<dbReference type="InterPro" id="IPR002645">
    <property type="entry name" value="STAS_dom"/>
</dbReference>
<dbReference type="InterPro" id="IPR001902">
    <property type="entry name" value="SLC26A/SulP_fam"/>
</dbReference>
<evidence type="ECO:0000313" key="8">
    <source>
        <dbReference type="Proteomes" id="UP000008291"/>
    </source>
</evidence>
<feature type="transmembrane region" description="Helical" evidence="5">
    <location>
        <begin position="267"/>
        <end position="290"/>
    </location>
</feature>
<feature type="transmembrane region" description="Helical" evidence="5">
    <location>
        <begin position="396"/>
        <end position="426"/>
    </location>
</feature>
<feature type="transmembrane region" description="Helical" evidence="5">
    <location>
        <begin position="339"/>
        <end position="360"/>
    </location>
</feature>